<name>A0A1M5H8Q4_9FLAO</name>
<dbReference type="InterPro" id="IPR008969">
    <property type="entry name" value="CarboxyPept-like_regulatory"/>
</dbReference>
<dbReference type="Pfam" id="PF14905">
    <property type="entry name" value="OMP_b-brl_3"/>
    <property type="match status" value="1"/>
</dbReference>
<sequence length="922" mass="104310">MFSFYANAQSKIILKGKLIDKETSKPIEDATVYITTVKDSTMMNYSVSDKNGVFKIETKKITVPFFLKIAATGYQNHQIKENSGTENKDFGVLSILNKQIELSEVVIKNEAPPVKIKKDTLEFNAASFKVRPDANVEALIRQLPGAQIDENKTITINGKVVDKILVNGKPFFNEDGKIAIQNLSADMVKKVQVSNTKTKEEEMTKQDSSSNTSTLNLTLKEDKNKGVFGKFMGGYGTDDRYESSGIASYFKNKRRITAIFSSNNINATGFSMDDVFDNMGGGRNNGGMRFMGGGGGNSTPTGITRSTTAGLNYDDEWIKDLSAHTSYNYKNLDNENRNKTSRAEFLPTGNIFTESESASNQLTEGHNLATEFQYKINDKTNIYLNPSFAKTTTTSNSAYQASSRDDNNDLMNENSGISNSHSDSENFQNWMGFFRSFKKKGRYFNASLQNNNSRNEANSISNSATLFYQDATPDDIRNQNVLSERANDNFYLNLSYSEPITDSLSLSVGVRTNWSKSIDDTDTFDFDAATGRYSDKNELRSNYFETKSTRISPTAGLIIRKKKLNLWASLGTYFVEADNHSDYLNTKTNLSKNYALPEANVNFNYNFSKTKNVRAYYYRGYSLPSAQQILPVANLSNPLNTYIGNSNLDIGKNHYANFNFGNQNTANLSGYSIYSNANYYDSSIASTSVYDENGKQKTTYVNISGNYNFNFGANWDKTVKKEQNTFKYSFKLNTGYEFQKGFTNAELYTARIKSVSPGVSFSYDYGYFFTLRPSYNFTFRQTDYTNYRIDEASNREHNFKIEATNYIHKQWVLGNDFGYNYNSNISGGFKKDFYLWNASLSYKTKEDQWIFKVKVYDILDQNQSATRNISATSVTDSQNTVLKRYGMFSITYKFKKFGMKLEEEKAPEKAAEKVPVKAPEKK</sequence>
<dbReference type="Proteomes" id="UP000184516">
    <property type="component" value="Unassembled WGS sequence"/>
</dbReference>
<accession>A0A1M5H8Q4</accession>
<feature type="compositionally biased region" description="Polar residues" evidence="1">
    <location>
        <begin position="409"/>
        <end position="423"/>
    </location>
</feature>
<evidence type="ECO:0000259" key="2">
    <source>
        <dbReference type="Pfam" id="PF14905"/>
    </source>
</evidence>
<feature type="domain" description="Outer membrane protein beta-barrel" evidence="2">
    <location>
        <begin position="436"/>
        <end position="731"/>
    </location>
</feature>
<dbReference type="EMBL" id="FQWB01000002">
    <property type="protein sequence ID" value="SHG12112.1"/>
    <property type="molecule type" value="Genomic_DNA"/>
</dbReference>
<dbReference type="STRING" id="468056.SAMN05443549_102117"/>
<gene>
    <name evidence="3" type="ORF">SAMN05443549_102117</name>
</gene>
<feature type="region of interest" description="Disordered" evidence="1">
    <location>
        <begin position="394"/>
        <end position="423"/>
    </location>
</feature>
<dbReference type="InterPro" id="IPR041700">
    <property type="entry name" value="OMP_b-brl_3"/>
</dbReference>
<dbReference type="SUPFAM" id="SSF49464">
    <property type="entry name" value="Carboxypeptidase regulatory domain-like"/>
    <property type="match status" value="1"/>
</dbReference>
<evidence type="ECO:0000313" key="4">
    <source>
        <dbReference type="Proteomes" id="UP000184516"/>
    </source>
</evidence>
<evidence type="ECO:0000313" key="3">
    <source>
        <dbReference type="EMBL" id="SHG12112.1"/>
    </source>
</evidence>
<proteinExistence type="predicted"/>
<evidence type="ECO:0000256" key="1">
    <source>
        <dbReference type="SAM" id="MobiDB-lite"/>
    </source>
</evidence>
<organism evidence="3 4">
    <name type="scientific">Flavobacterium fluvii</name>
    <dbReference type="NCBI Taxonomy" id="468056"/>
    <lineage>
        <taxon>Bacteria</taxon>
        <taxon>Pseudomonadati</taxon>
        <taxon>Bacteroidota</taxon>
        <taxon>Flavobacteriia</taxon>
        <taxon>Flavobacteriales</taxon>
        <taxon>Flavobacteriaceae</taxon>
        <taxon>Flavobacterium</taxon>
    </lineage>
</organism>
<reference evidence="4" key="1">
    <citation type="submission" date="2016-11" db="EMBL/GenBank/DDBJ databases">
        <authorList>
            <person name="Varghese N."/>
            <person name="Submissions S."/>
        </authorList>
    </citation>
    <scope>NUCLEOTIDE SEQUENCE [LARGE SCALE GENOMIC DNA]</scope>
    <source>
        <strain evidence="4">DSM 19978</strain>
    </source>
</reference>
<keyword evidence="4" id="KW-1185">Reference proteome</keyword>
<protein>
    <submittedName>
        <fullName evidence="3">Outer membrane protein beta-barrel family protein</fullName>
    </submittedName>
</protein>
<dbReference type="SUPFAM" id="SSF56935">
    <property type="entry name" value="Porins"/>
    <property type="match status" value="1"/>
</dbReference>
<dbReference type="AlphaFoldDB" id="A0A1M5H8Q4"/>